<dbReference type="AlphaFoldDB" id="A0A2U2AIG1"/>
<proteinExistence type="predicted"/>
<evidence type="ECO:0000313" key="3">
    <source>
        <dbReference type="Proteomes" id="UP000244948"/>
    </source>
</evidence>
<reference evidence="2 3" key="1">
    <citation type="journal article" date="2018" name="Genome Announc.">
        <title>Ignatzschineria cameli sp. nov., isolated from necrotic foot tissue of dromedaries (Camelus dromedarius) and associated maggots (Wohlfahrtia species) in Dubai.</title>
        <authorList>
            <person name="Tsang C.C."/>
            <person name="Tang J.Y."/>
            <person name="Fong J.Y."/>
            <person name="Kinne J."/>
            <person name="Lee H.H."/>
            <person name="Joseph M."/>
            <person name="Jose S."/>
            <person name="Schuster R.K."/>
            <person name="Tang Y."/>
            <person name="Sivakumar S."/>
            <person name="Chen J.H."/>
            <person name="Teng J.L."/>
            <person name="Lau S.K."/>
            <person name="Wernery U."/>
            <person name="Woo P.C."/>
        </authorList>
    </citation>
    <scope>NUCLEOTIDE SEQUENCE [LARGE SCALE GENOMIC DNA]</scope>
    <source>
        <strain evidence="2 3">KCTC 22643</strain>
    </source>
</reference>
<feature type="chain" id="PRO_5015420716" description="DUF5666 domain-containing protein" evidence="1">
    <location>
        <begin position="20"/>
        <end position="88"/>
    </location>
</feature>
<dbReference type="Proteomes" id="UP000244948">
    <property type="component" value="Unassembled WGS sequence"/>
</dbReference>
<dbReference type="PROSITE" id="PS51257">
    <property type="entry name" value="PROKAR_LIPOPROTEIN"/>
    <property type="match status" value="1"/>
</dbReference>
<keyword evidence="1" id="KW-0732">Signal</keyword>
<comment type="caution">
    <text evidence="2">The sequence shown here is derived from an EMBL/GenBank/DDBJ whole genome shotgun (WGS) entry which is preliminary data.</text>
</comment>
<dbReference type="EMBL" id="QEWR01000005">
    <property type="protein sequence ID" value="PWD82433.1"/>
    <property type="molecule type" value="Genomic_DNA"/>
</dbReference>
<gene>
    <name evidence="2" type="ORF">DC082_09145</name>
</gene>
<keyword evidence="3" id="KW-1185">Reference proteome</keyword>
<protein>
    <recommendedName>
        <fullName evidence="4">DUF5666 domain-containing protein</fullName>
    </recommendedName>
</protein>
<evidence type="ECO:0000256" key="1">
    <source>
        <dbReference type="SAM" id="SignalP"/>
    </source>
</evidence>
<feature type="signal peptide" evidence="1">
    <location>
        <begin position="1"/>
        <end position="19"/>
    </location>
</feature>
<evidence type="ECO:0008006" key="4">
    <source>
        <dbReference type="Google" id="ProtNLM"/>
    </source>
</evidence>
<sequence>MKKVVLVCSFLLLVTGCAAGLNDGQGSYRGKGRVASIMVNEAGDSEISVETEDRGHIPVIVPGNVDIFPGQMVKVERNSRGFGKVDAL</sequence>
<organism evidence="2 3">
    <name type="scientific">Ignatzschineria indica</name>
    <dbReference type="NCBI Taxonomy" id="472583"/>
    <lineage>
        <taxon>Bacteria</taxon>
        <taxon>Pseudomonadati</taxon>
        <taxon>Pseudomonadota</taxon>
        <taxon>Gammaproteobacteria</taxon>
        <taxon>Cardiobacteriales</taxon>
        <taxon>Ignatzschineriaceae</taxon>
        <taxon>Ignatzschineria</taxon>
    </lineage>
</organism>
<accession>A0A2U2AIG1</accession>
<name>A0A2U2AIG1_9GAMM</name>
<evidence type="ECO:0000313" key="2">
    <source>
        <dbReference type="EMBL" id="PWD82433.1"/>
    </source>
</evidence>